<feature type="transmembrane region" description="Helical" evidence="6">
    <location>
        <begin position="41"/>
        <end position="63"/>
    </location>
</feature>
<keyword evidence="4 6" id="KW-1133">Transmembrane helix</keyword>
<evidence type="ECO:0000256" key="3">
    <source>
        <dbReference type="ARBA" id="ARBA00022692"/>
    </source>
</evidence>
<dbReference type="STRING" id="6265.A0A0B2VZ87"/>
<dbReference type="EMBL" id="JPKZ01000532">
    <property type="protein sequence ID" value="KHN86662.1"/>
    <property type="molecule type" value="Genomic_DNA"/>
</dbReference>
<gene>
    <name evidence="7" type="ORF">Tcan_16006</name>
</gene>
<dbReference type="GO" id="GO:0015165">
    <property type="term" value="F:pyrimidine nucleotide-sugar transmembrane transporter activity"/>
    <property type="evidence" value="ECO:0007669"/>
    <property type="project" value="InterPro"/>
</dbReference>
<organism evidence="7 8">
    <name type="scientific">Toxocara canis</name>
    <name type="common">Canine roundworm</name>
    <dbReference type="NCBI Taxonomy" id="6265"/>
    <lineage>
        <taxon>Eukaryota</taxon>
        <taxon>Metazoa</taxon>
        <taxon>Ecdysozoa</taxon>
        <taxon>Nematoda</taxon>
        <taxon>Chromadorea</taxon>
        <taxon>Rhabditida</taxon>
        <taxon>Spirurina</taxon>
        <taxon>Ascaridomorpha</taxon>
        <taxon>Ascaridoidea</taxon>
        <taxon>Toxocaridae</taxon>
        <taxon>Toxocara</taxon>
    </lineage>
</organism>
<dbReference type="InterPro" id="IPR007271">
    <property type="entry name" value="Nuc_sug_transpt"/>
</dbReference>
<dbReference type="Proteomes" id="UP000031036">
    <property type="component" value="Unassembled WGS sequence"/>
</dbReference>
<evidence type="ECO:0000313" key="8">
    <source>
        <dbReference type="Proteomes" id="UP000031036"/>
    </source>
</evidence>
<keyword evidence="2" id="KW-0762">Sugar transport</keyword>
<evidence type="ECO:0000256" key="6">
    <source>
        <dbReference type="SAM" id="Phobius"/>
    </source>
</evidence>
<feature type="transmembrane region" description="Helical" evidence="6">
    <location>
        <begin position="12"/>
        <end position="29"/>
    </location>
</feature>
<dbReference type="AlphaFoldDB" id="A0A0B2VZ87"/>
<keyword evidence="2" id="KW-0813">Transport</keyword>
<comment type="subcellular location">
    <subcellularLocation>
        <location evidence="1">Membrane</location>
        <topology evidence="1">Multi-pass membrane protein</topology>
    </subcellularLocation>
</comment>
<dbReference type="GO" id="GO:0000139">
    <property type="term" value="C:Golgi membrane"/>
    <property type="evidence" value="ECO:0007669"/>
    <property type="project" value="InterPro"/>
</dbReference>
<accession>A0A0B2VZ87</accession>
<evidence type="ECO:0000256" key="4">
    <source>
        <dbReference type="ARBA" id="ARBA00022989"/>
    </source>
</evidence>
<dbReference type="Pfam" id="PF04142">
    <property type="entry name" value="Nuc_sug_transp"/>
    <property type="match status" value="1"/>
</dbReference>
<evidence type="ECO:0000256" key="2">
    <source>
        <dbReference type="ARBA" id="ARBA00022597"/>
    </source>
</evidence>
<keyword evidence="5 6" id="KW-0472">Membrane</keyword>
<keyword evidence="3 6" id="KW-0812">Transmembrane</keyword>
<reference evidence="7 8" key="1">
    <citation type="submission" date="2014-11" db="EMBL/GenBank/DDBJ databases">
        <title>Genetic blueprint of the zoonotic pathogen Toxocara canis.</title>
        <authorList>
            <person name="Zhu X.-Q."/>
            <person name="Korhonen P.K."/>
            <person name="Cai H."/>
            <person name="Young N.D."/>
            <person name="Nejsum P."/>
            <person name="von Samson-Himmelstjerna G."/>
            <person name="Boag P.R."/>
            <person name="Tan P."/>
            <person name="Li Q."/>
            <person name="Min J."/>
            <person name="Yang Y."/>
            <person name="Wang X."/>
            <person name="Fang X."/>
            <person name="Hall R.S."/>
            <person name="Hofmann A."/>
            <person name="Sternberg P.W."/>
            <person name="Jex A.R."/>
            <person name="Gasser R.B."/>
        </authorList>
    </citation>
    <scope>NUCLEOTIDE SEQUENCE [LARGE SCALE GENOMIC DNA]</scope>
    <source>
        <strain evidence="7">PN_DK_2014</strain>
    </source>
</reference>
<evidence type="ECO:0000256" key="1">
    <source>
        <dbReference type="ARBA" id="ARBA00004141"/>
    </source>
</evidence>
<dbReference type="OrthoDB" id="408493at2759"/>
<sequence length="88" mass="10351">MNEDSTRWHYKYVGIVLLTLQQASMPLMVRGSRYRNESEVFSTTVNVFMMEIIKITVCATVIIVTEKSIMKYVYFFLSFVLRLKTKIV</sequence>
<name>A0A0B2VZ87_TOXCA</name>
<proteinExistence type="predicted"/>
<evidence type="ECO:0000313" key="7">
    <source>
        <dbReference type="EMBL" id="KHN86662.1"/>
    </source>
</evidence>
<keyword evidence="8" id="KW-1185">Reference proteome</keyword>
<protein>
    <submittedName>
        <fullName evidence="7">Uncharacterized protein</fullName>
    </submittedName>
</protein>
<comment type="caution">
    <text evidence="7">The sequence shown here is derived from an EMBL/GenBank/DDBJ whole genome shotgun (WGS) entry which is preliminary data.</text>
</comment>
<evidence type="ECO:0000256" key="5">
    <source>
        <dbReference type="ARBA" id="ARBA00023136"/>
    </source>
</evidence>